<dbReference type="Pfam" id="PF13635">
    <property type="entry name" value="DUF4143"/>
    <property type="match status" value="1"/>
</dbReference>
<gene>
    <name evidence="2" type="ORF">OMM_04302</name>
</gene>
<sequence>MIIEYLKTYAHLYLKEEVLQESIVRNIEGFGRFLEFAAFINGSPVNYTKLARQVGLSNRTIKGYFQILEDTLLVHKIPAWTYSVKKQIQKSAKFYFFDNGLLNALKGELKTDLKEASFRFGHLFENMIINEIIKYNILNNYDYKIYHYRTNHNLEIDLIVQKIFIQTR</sequence>
<dbReference type="EMBL" id="ATBP01000810">
    <property type="protein sequence ID" value="ETR68866.1"/>
    <property type="molecule type" value="Genomic_DNA"/>
</dbReference>
<comment type="caution">
    <text evidence="2">The sequence shown here is derived from an EMBL/GenBank/DDBJ whole genome shotgun (WGS) entry which is preliminary data.</text>
</comment>
<reference evidence="3" key="1">
    <citation type="submission" date="2012-11" db="EMBL/GenBank/DDBJ databases">
        <authorList>
            <person name="Lucero-Rivera Y.E."/>
            <person name="Tovar-Ramirez D."/>
        </authorList>
    </citation>
    <scope>NUCLEOTIDE SEQUENCE [LARGE SCALE GENOMIC DNA]</scope>
    <source>
        <strain evidence="3">Araruama</strain>
    </source>
</reference>
<dbReference type="PANTHER" id="PTHR43566:SF2">
    <property type="entry name" value="DUF4143 DOMAIN-CONTAINING PROTEIN"/>
    <property type="match status" value="1"/>
</dbReference>
<dbReference type="AlphaFoldDB" id="A0A1V1P279"/>
<evidence type="ECO:0000259" key="1">
    <source>
        <dbReference type="Pfam" id="PF13635"/>
    </source>
</evidence>
<accession>A0A1V1P279</accession>
<organism evidence="2 3">
    <name type="scientific">Candidatus Magnetoglobus multicellularis str. Araruama</name>
    <dbReference type="NCBI Taxonomy" id="890399"/>
    <lineage>
        <taxon>Bacteria</taxon>
        <taxon>Pseudomonadati</taxon>
        <taxon>Thermodesulfobacteriota</taxon>
        <taxon>Desulfobacteria</taxon>
        <taxon>Desulfobacterales</taxon>
        <taxon>Desulfobacteraceae</taxon>
        <taxon>Candidatus Magnetoglobus</taxon>
    </lineage>
</organism>
<protein>
    <submittedName>
        <fullName evidence="2">AAA+ superfamily ATPase</fullName>
    </submittedName>
</protein>
<dbReference type="PANTHER" id="PTHR43566">
    <property type="entry name" value="CONSERVED PROTEIN"/>
    <property type="match status" value="1"/>
</dbReference>
<feature type="domain" description="DUF4143" evidence="1">
    <location>
        <begin position="17"/>
        <end position="162"/>
    </location>
</feature>
<evidence type="ECO:0000313" key="2">
    <source>
        <dbReference type="EMBL" id="ETR68866.1"/>
    </source>
</evidence>
<name>A0A1V1P279_9BACT</name>
<dbReference type="InterPro" id="IPR025420">
    <property type="entry name" value="DUF4143"/>
</dbReference>
<dbReference type="Proteomes" id="UP000189670">
    <property type="component" value="Unassembled WGS sequence"/>
</dbReference>
<proteinExistence type="predicted"/>
<evidence type="ECO:0000313" key="3">
    <source>
        <dbReference type="Proteomes" id="UP000189670"/>
    </source>
</evidence>